<evidence type="ECO:0000313" key="1">
    <source>
        <dbReference type="EMBL" id="SUZ75790.1"/>
    </source>
</evidence>
<proteinExistence type="predicted"/>
<protein>
    <submittedName>
        <fullName evidence="1">Uncharacterized protein</fullName>
    </submittedName>
</protein>
<feature type="non-terminal residue" evidence="1">
    <location>
        <position position="1"/>
    </location>
</feature>
<name>A0A381Q9S7_9ZZZZ</name>
<dbReference type="EMBL" id="UINC01001259">
    <property type="protein sequence ID" value="SUZ75790.1"/>
    <property type="molecule type" value="Genomic_DNA"/>
</dbReference>
<gene>
    <name evidence="1" type="ORF">METZ01_LOCUS28644</name>
</gene>
<sequence>VRIHPLFFIISFLFLFPALNRAQEHLKNLEEYTPLRKRVYSFSKIDFITAEGEFNESICTLVIPDLKEDSPPFVAIYYKRDNSKWFTESLYRKRLRFSFKDGVLKLDQSNFWDWFEITEIKIVVIY</sequence>
<accession>A0A381Q9S7</accession>
<reference evidence="1" key="1">
    <citation type="submission" date="2018-05" db="EMBL/GenBank/DDBJ databases">
        <authorList>
            <person name="Lanie J.A."/>
            <person name="Ng W.-L."/>
            <person name="Kazmierczak K.M."/>
            <person name="Andrzejewski T.M."/>
            <person name="Davidsen T.M."/>
            <person name="Wayne K.J."/>
            <person name="Tettelin H."/>
            <person name="Glass J.I."/>
            <person name="Rusch D."/>
            <person name="Podicherti R."/>
            <person name="Tsui H.-C.T."/>
            <person name="Winkler M.E."/>
        </authorList>
    </citation>
    <scope>NUCLEOTIDE SEQUENCE</scope>
</reference>
<organism evidence="1">
    <name type="scientific">marine metagenome</name>
    <dbReference type="NCBI Taxonomy" id="408172"/>
    <lineage>
        <taxon>unclassified sequences</taxon>
        <taxon>metagenomes</taxon>
        <taxon>ecological metagenomes</taxon>
    </lineage>
</organism>
<dbReference type="AlphaFoldDB" id="A0A381Q9S7"/>